<evidence type="ECO:0000313" key="3">
    <source>
        <dbReference type="EMBL" id="KAF3603546.1"/>
    </source>
</evidence>
<dbReference type="AlphaFoldDB" id="A0A8S9SPP7"/>
<keyword evidence="2" id="KW-0812">Transmembrane</keyword>
<reference evidence="3" key="1">
    <citation type="submission" date="2019-12" db="EMBL/GenBank/DDBJ databases">
        <title>Genome sequencing and annotation of Brassica cretica.</title>
        <authorList>
            <person name="Studholme D.J."/>
            <person name="Sarris P."/>
        </authorList>
    </citation>
    <scope>NUCLEOTIDE SEQUENCE</scope>
    <source>
        <strain evidence="3">PFS-109/04</strain>
        <tissue evidence="3">Leaf</tissue>
    </source>
</reference>
<gene>
    <name evidence="3" type="ORF">F2Q69_00034707</name>
</gene>
<evidence type="ECO:0000313" key="4">
    <source>
        <dbReference type="Proteomes" id="UP000712600"/>
    </source>
</evidence>
<sequence>MPSLLHTHHTFELLLVVMACLPIFLASLPSSWVESKHAFFMSSSNEISLSLACWNFTVAFRSKLDNNVYSLSDAPRIEDPGQDSAQLDPNEVTPSDPADCDVYRIDPQTSGMELRLDPRPDNGTDQPT</sequence>
<evidence type="ECO:0000256" key="2">
    <source>
        <dbReference type="SAM" id="Phobius"/>
    </source>
</evidence>
<accession>A0A8S9SPP7</accession>
<name>A0A8S9SPP7_BRACR</name>
<keyword evidence="2" id="KW-1133">Transmembrane helix</keyword>
<feature type="region of interest" description="Disordered" evidence="1">
    <location>
        <begin position="74"/>
        <end position="128"/>
    </location>
</feature>
<keyword evidence="2" id="KW-0472">Membrane</keyword>
<dbReference type="EMBL" id="QGKX02000004">
    <property type="protein sequence ID" value="KAF3603546.1"/>
    <property type="molecule type" value="Genomic_DNA"/>
</dbReference>
<organism evidence="3 4">
    <name type="scientific">Brassica cretica</name>
    <name type="common">Mustard</name>
    <dbReference type="NCBI Taxonomy" id="69181"/>
    <lineage>
        <taxon>Eukaryota</taxon>
        <taxon>Viridiplantae</taxon>
        <taxon>Streptophyta</taxon>
        <taxon>Embryophyta</taxon>
        <taxon>Tracheophyta</taxon>
        <taxon>Spermatophyta</taxon>
        <taxon>Magnoliopsida</taxon>
        <taxon>eudicotyledons</taxon>
        <taxon>Gunneridae</taxon>
        <taxon>Pentapetalae</taxon>
        <taxon>rosids</taxon>
        <taxon>malvids</taxon>
        <taxon>Brassicales</taxon>
        <taxon>Brassicaceae</taxon>
        <taxon>Brassiceae</taxon>
        <taxon>Brassica</taxon>
    </lineage>
</organism>
<feature type="transmembrane region" description="Helical" evidence="2">
    <location>
        <begin position="13"/>
        <end position="33"/>
    </location>
</feature>
<comment type="caution">
    <text evidence="3">The sequence shown here is derived from an EMBL/GenBank/DDBJ whole genome shotgun (WGS) entry which is preliminary data.</text>
</comment>
<protein>
    <submittedName>
        <fullName evidence="3">Uncharacterized protein</fullName>
    </submittedName>
</protein>
<dbReference type="Proteomes" id="UP000712600">
    <property type="component" value="Unassembled WGS sequence"/>
</dbReference>
<proteinExistence type="predicted"/>
<evidence type="ECO:0000256" key="1">
    <source>
        <dbReference type="SAM" id="MobiDB-lite"/>
    </source>
</evidence>